<dbReference type="AlphaFoldDB" id="A0A392RPU7"/>
<dbReference type="Proteomes" id="UP000265520">
    <property type="component" value="Unassembled WGS sequence"/>
</dbReference>
<protein>
    <submittedName>
        <fullName evidence="1">Uncharacterized protein</fullName>
    </submittedName>
</protein>
<sequence length="86" mass="10213">MLEHEYDDFGVLSRLDPWSNQVLSSVFEDPLGLSTSRRNVRGKSSAQMFEHWLWFFNVEDHNLRRALIVIPPSLFEDHKSRNEMFC</sequence>
<name>A0A392RPU7_9FABA</name>
<reference evidence="1 2" key="1">
    <citation type="journal article" date="2018" name="Front. Plant Sci.">
        <title>Red Clover (Trifolium pratense) and Zigzag Clover (T. medium) - A Picture of Genomic Similarities and Differences.</title>
        <authorList>
            <person name="Dluhosova J."/>
            <person name="Istvanek J."/>
            <person name="Nedelnik J."/>
            <person name="Repkova J."/>
        </authorList>
    </citation>
    <scope>NUCLEOTIDE SEQUENCE [LARGE SCALE GENOMIC DNA]</scope>
    <source>
        <strain evidence="2">cv. 10/8</strain>
        <tissue evidence="1">Leaf</tissue>
    </source>
</reference>
<organism evidence="1 2">
    <name type="scientific">Trifolium medium</name>
    <dbReference type="NCBI Taxonomy" id="97028"/>
    <lineage>
        <taxon>Eukaryota</taxon>
        <taxon>Viridiplantae</taxon>
        <taxon>Streptophyta</taxon>
        <taxon>Embryophyta</taxon>
        <taxon>Tracheophyta</taxon>
        <taxon>Spermatophyta</taxon>
        <taxon>Magnoliopsida</taxon>
        <taxon>eudicotyledons</taxon>
        <taxon>Gunneridae</taxon>
        <taxon>Pentapetalae</taxon>
        <taxon>rosids</taxon>
        <taxon>fabids</taxon>
        <taxon>Fabales</taxon>
        <taxon>Fabaceae</taxon>
        <taxon>Papilionoideae</taxon>
        <taxon>50 kb inversion clade</taxon>
        <taxon>NPAAA clade</taxon>
        <taxon>Hologalegina</taxon>
        <taxon>IRL clade</taxon>
        <taxon>Trifolieae</taxon>
        <taxon>Trifolium</taxon>
    </lineage>
</organism>
<dbReference type="EMBL" id="LXQA010246151">
    <property type="protein sequence ID" value="MCI37585.1"/>
    <property type="molecule type" value="Genomic_DNA"/>
</dbReference>
<evidence type="ECO:0000313" key="2">
    <source>
        <dbReference type="Proteomes" id="UP000265520"/>
    </source>
</evidence>
<keyword evidence="2" id="KW-1185">Reference proteome</keyword>
<comment type="caution">
    <text evidence="1">The sequence shown here is derived from an EMBL/GenBank/DDBJ whole genome shotgun (WGS) entry which is preliminary data.</text>
</comment>
<evidence type="ECO:0000313" key="1">
    <source>
        <dbReference type="EMBL" id="MCI37585.1"/>
    </source>
</evidence>
<accession>A0A392RPU7</accession>
<proteinExistence type="predicted"/>